<reference evidence="4 5" key="1">
    <citation type="submission" date="2007-03" db="EMBL/GenBank/DDBJ databases">
        <authorList>
            <person name="Stal L."/>
            <person name="Ferriera S."/>
            <person name="Johnson J."/>
            <person name="Kravitz S."/>
            <person name="Beeson K."/>
            <person name="Sutton G."/>
            <person name="Rogers Y.-H."/>
            <person name="Friedman R."/>
            <person name="Frazier M."/>
            <person name="Venter J.C."/>
        </authorList>
    </citation>
    <scope>NUCLEOTIDE SEQUENCE [LARGE SCALE GENOMIC DNA]</scope>
    <source>
        <strain evidence="4 5">CCY0110</strain>
    </source>
</reference>
<feature type="domain" description="Integrase SAM-like N-terminal" evidence="3">
    <location>
        <begin position="189"/>
        <end position="258"/>
    </location>
</feature>
<dbReference type="Proteomes" id="UP000003781">
    <property type="component" value="Unassembled WGS sequence"/>
</dbReference>
<dbReference type="Gene3D" id="1.10.443.10">
    <property type="entry name" value="Intergrase catalytic core"/>
    <property type="match status" value="1"/>
</dbReference>
<dbReference type="Gene3D" id="1.10.150.130">
    <property type="match status" value="1"/>
</dbReference>
<keyword evidence="1" id="KW-0238">DNA-binding</keyword>
<dbReference type="InterPro" id="IPR013762">
    <property type="entry name" value="Integrase-like_cat_sf"/>
</dbReference>
<evidence type="ECO:0000256" key="2">
    <source>
        <dbReference type="ARBA" id="ARBA00023172"/>
    </source>
</evidence>
<evidence type="ECO:0000256" key="1">
    <source>
        <dbReference type="ARBA" id="ARBA00023125"/>
    </source>
</evidence>
<dbReference type="InterPro" id="IPR004107">
    <property type="entry name" value="Integrase_SAM-like_N"/>
</dbReference>
<dbReference type="SUPFAM" id="SSF56349">
    <property type="entry name" value="DNA breaking-rejoining enzymes"/>
    <property type="match status" value="1"/>
</dbReference>
<evidence type="ECO:0000259" key="3">
    <source>
        <dbReference type="Pfam" id="PF02899"/>
    </source>
</evidence>
<dbReference type="OrthoDB" id="568347at2"/>
<dbReference type="InterPro" id="IPR010998">
    <property type="entry name" value="Integrase_recombinase_N"/>
</dbReference>
<gene>
    <name evidence="4" type="ORF">CY0110_15310</name>
</gene>
<dbReference type="eggNOG" id="COG4974">
    <property type="taxonomic scope" value="Bacteria"/>
</dbReference>
<dbReference type="InterPro" id="IPR011010">
    <property type="entry name" value="DNA_brk_join_enz"/>
</dbReference>
<keyword evidence="5" id="KW-1185">Reference proteome</keyword>
<comment type="caution">
    <text evidence="4">The sequence shown here is derived from an EMBL/GenBank/DDBJ whole genome shotgun (WGS) entry which is preliminary data.</text>
</comment>
<name>A3IZQ0_9CHRO</name>
<evidence type="ECO:0000313" key="5">
    <source>
        <dbReference type="Proteomes" id="UP000003781"/>
    </source>
</evidence>
<organism evidence="4 5">
    <name type="scientific">Crocosphaera chwakensis CCY0110</name>
    <dbReference type="NCBI Taxonomy" id="391612"/>
    <lineage>
        <taxon>Bacteria</taxon>
        <taxon>Bacillati</taxon>
        <taxon>Cyanobacteriota</taxon>
        <taxon>Cyanophyceae</taxon>
        <taxon>Oscillatoriophycideae</taxon>
        <taxon>Chroococcales</taxon>
        <taxon>Aphanothecaceae</taxon>
        <taxon>Crocosphaera</taxon>
        <taxon>Crocosphaera chwakensis</taxon>
    </lineage>
</organism>
<dbReference type="EMBL" id="AAXW01000113">
    <property type="protein sequence ID" value="EAZ88043.1"/>
    <property type="molecule type" value="Genomic_DNA"/>
</dbReference>
<keyword evidence="2" id="KW-0233">DNA recombination</keyword>
<dbReference type="Pfam" id="PF02899">
    <property type="entry name" value="Phage_int_SAM_1"/>
    <property type="match status" value="1"/>
</dbReference>
<dbReference type="GO" id="GO:0003677">
    <property type="term" value="F:DNA binding"/>
    <property type="evidence" value="ECO:0007669"/>
    <property type="project" value="UniProtKB-KW"/>
</dbReference>
<sequence length="608" mass="71519">MNKRKHPPISVHPTLHGNLEINWEEDYDGSFRCPKCNSDQLWFFQRTKKSRCKLYARCKDCEKDTYLTCPTGQHIFRYQPGLSCPNPLCKKVGANGITKGWVYIYTEEPETRYKCHYCKVNFLLGKGITGWLSKQQDNQKYKFDFEDDIWYLEYFYDKKKCSQYQSINFLKIEPFWYREKAKSYILFLLKSKRYSSPKSIGTQLTSIRQFGQIINNTTKNIANIKRRDILCFLDAHNQKTPQGLRQKLSALRDFFEWLELDIQKLIHRRDFPKNIVNEPDWLDEKVRIAIKENLNKIPIPIARQYQIQEYTAARPIDVCLMTIDCLVENNGKWYIRFYQNKVDRWHQIPANREIRRIIEEQQKWIKQTIGEDYPYLFCHFRPIIRSTYPEFGAMKPLPEPPSSRSGANPMVKIICILIEKEKILDTNGLKPKFISKITRPSRTQEIRVKHGIKAAQLYADHLSIQTTFQHYAPPTREQIAEVDLPFQELLMNPNNKFLPWQSLPESLLKNPKAHELDLEIAPRLVVYGHCTLDPKTPCPVNLYPKCYGCSSFRPSTGKLPLYERQYHGEQQRLTDAEKAGAELASEEAKATIEAMNKWLPELRRLADG</sequence>
<dbReference type="RefSeq" id="WP_008278865.1">
    <property type="nucleotide sequence ID" value="NZ_AAXW01000113.1"/>
</dbReference>
<protein>
    <submittedName>
        <fullName evidence="4">Tn554, transposase B</fullName>
    </submittedName>
</protein>
<accession>A3IZQ0</accession>
<dbReference type="GO" id="GO:0006310">
    <property type="term" value="P:DNA recombination"/>
    <property type="evidence" value="ECO:0007669"/>
    <property type="project" value="UniProtKB-KW"/>
</dbReference>
<dbReference type="GO" id="GO:0015074">
    <property type="term" value="P:DNA integration"/>
    <property type="evidence" value="ECO:0007669"/>
    <property type="project" value="InterPro"/>
</dbReference>
<dbReference type="AlphaFoldDB" id="A3IZQ0"/>
<evidence type="ECO:0000313" key="4">
    <source>
        <dbReference type="EMBL" id="EAZ88043.1"/>
    </source>
</evidence>
<proteinExistence type="predicted"/>